<comment type="caution">
    <text evidence="5">The sequence shown here is derived from an EMBL/GenBank/DDBJ whole genome shotgun (WGS) entry which is preliminary data.</text>
</comment>
<dbReference type="CDD" id="cd06464">
    <property type="entry name" value="ACD_sHsps-like"/>
    <property type="match status" value="1"/>
</dbReference>
<dbReference type="EMBL" id="MHQV01000023">
    <property type="protein sequence ID" value="OHA10702.1"/>
    <property type="molecule type" value="Genomic_DNA"/>
</dbReference>
<dbReference type="InterPro" id="IPR002068">
    <property type="entry name" value="A-crystallin/Hsp20_dom"/>
</dbReference>
<gene>
    <name evidence="5" type="ORF">A3H71_03605</name>
</gene>
<dbReference type="PANTHER" id="PTHR11527">
    <property type="entry name" value="HEAT-SHOCK PROTEIN 20 FAMILY MEMBER"/>
    <property type="match status" value="1"/>
</dbReference>
<dbReference type="STRING" id="1802283.A3H71_03605"/>
<sequence length="163" mass="18422">MAEAKSFFERITGARTVPATSAEVPRERALPATERGRNVNVGQNDEDYAPQTEEEGELTVDIYDNDDEIVIQAFIGGVKPEDMDVQVTDDLVTLRGKRARSQEVEGEKFFYRELYWGVFARSIVLPQEVISDEAEASMKNGLLTIKLPKRDRNKAQKLRVKSD</sequence>
<reference evidence="5 6" key="1">
    <citation type="journal article" date="2016" name="Nat. Commun.">
        <title>Thousands of microbial genomes shed light on interconnected biogeochemical processes in an aquifer system.</title>
        <authorList>
            <person name="Anantharaman K."/>
            <person name="Brown C.T."/>
            <person name="Hug L.A."/>
            <person name="Sharon I."/>
            <person name="Castelle C.J."/>
            <person name="Probst A.J."/>
            <person name="Thomas B.C."/>
            <person name="Singh A."/>
            <person name="Wilkins M.J."/>
            <person name="Karaoz U."/>
            <person name="Brodie E.L."/>
            <person name="Williams K.H."/>
            <person name="Hubbard S.S."/>
            <person name="Banfield J.F."/>
        </authorList>
    </citation>
    <scope>NUCLEOTIDE SEQUENCE [LARGE SCALE GENOMIC DNA]</scope>
</reference>
<organism evidence="5 6">
    <name type="scientific">Candidatus Sungbacteria bacterium RIFCSPLOWO2_02_FULL_48_13b</name>
    <dbReference type="NCBI Taxonomy" id="1802283"/>
    <lineage>
        <taxon>Bacteria</taxon>
        <taxon>Candidatus Sungiibacteriota</taxon>
    </lineage>
</organism>
<dbReference type="PROSITE" id="PS01031">
    <property type="entry name" value="SHSP"/>
    <property type="match status" value="1"/>
</dbReference>
<feature type="compositionally biased region" description="Acidic residues" evidence="3">
    <location>
        <begin position="44"/>
        <end position="55"/>
    </location>
</feature>
<dbReference type="Gene3D" id="2.60.40.790">
    <property type="match status" value="1"/>
</dbReference>
<dbReference type="SUPFAM" id="SSF49764">
    <property type="entry name" value="HSP20-like chaperones"/>
    <property type="match status" value="1"/>
</dbReference>
<dbReference type="AlphaFoldDB" id="A0A1G2LIR2"/>
<dbReference type="Proteomes" id="UP000179052">
    <property type="component" value="Unassembled WGS sequence"/>
</dbReference>
<comment type="similarity">
    <text evidence="1 2">Belongs to the small heat shock protein (HSP20) family.</text>
</comment>
<dbReference type="Pfam" id="PF00011">
    <property type="entry name" value="HSP20"/>
    <property type="match status" value="1"/>
</dbReference>
<feature type="compositionally biased region" description="Basic and acidic residues" evidence="3">
    <location>
        <begin position="24"/>
        <end position="37"/>
    </location>
</feature>
<accession>A0A1G2LIR2</accession>
<dbReference type="InterPro" id="IPR008978">
    <property type="entry name" value="HSP20-like_chaperone"/>
</dbReference>
<evidence type="ECO:0000313" key="6">
    <source>
        <dbReference type="Proteomes" id="UP000179052"/>
    </source>
</evidence>
<evidence type="ECO:0000259" key="4">
    <source>
        <dbReference type="PROSITE" id="PS01031"/>
    </source>
</evidence>
<dbReference type="InterPro" id="IPR031107">
    <property type="entry name" value="Small_HSP"/>
</dbReference>
<evidence type="ECO:0000313" key="5">
    <source>
        <dbReference type="EMBL" id="OHA10702.1"/>
    </source>
</evidence>
<name>A0A1G2LIR2_9BACT</name>
<evidence type="ECO:0000256" key="1">
    <source>
        <dbReference type="PROSITE-ProRule" id="PRU00285"/>
    </source>
</evidence>
<feature type="domain" description="SHSP" evidence="4">
    <location>
        <begin position="51"/>
        <end position="163"/>
    </location>
</feature>
<proteinExistence type="inferred from homology"/>
<protein>
    <recommendedName>
        <fullName evidence="4">SHSP domain-containing protein</fullName>
    </recommendedName>
</protein>
<feature type="region of interest" description="Disordered" evidence="3">
    <location>
        <begin position="18"/>
        <end position="55"/>
    </location>
</feature>
<evidence type="ECO:0000256" key="2">
    <source>
        <dbReference type="RuleBase" id="RU003616"/>
    </source>
</evidence>
<evidence type="ECO:0000256" key="3">
    <source>
        <dbReference type="SAM" id="MobiDB-lite"/>
    </source>
</evidence>